<evidence type="ECO:0000256" key="4">
    <source>
        <dbReference type="SAM" id="MobiDB-lite"/>
    </source>
</evidence>
<feature type="domain" description="ALMS motif" evidence="5">
    <location>
        <begin position="3"/>
        <end position="136"/>
    </location>
</feature>
<evidence type="ECO:0000259" key="5">
    <source>
        <dbReference type="Pfam" id="PF15309"/>
    </source>
</evidence>
<evidence type="ECO:0000313" key="6">
    <source>
        <dbReference type="EMBL" id="NWU09887.1"/>
    </source>
</evidence>
<keyword evidence="2" id="KW-0963">Cytoplasm</keyword>
<feature type="region of interest" description="Disordered" evidence="4">
    <location>
        <begin position="34"/>
        <end position="70"/>
    </location>
</feature>
<keyword evidence="3" id="KW-0206">Cytoskeleton</keyword>
<comment type="caution">
    <text evidence="6">The sequence shown here is derived from an EMBL/GenBank/DDBJ whole genome shotgun (WGS) entry which is preliminary data.</text>
</comment>
<evidence type="ECO:0000256" key="1">
    <source>
        <dbReference type="ARBA" id="ARBA00004300"/>
    </source>
</evidence>
<dbReference type="Proteomes" id="UP000543364">
    <property type="component" value="Unassembled WGS sequence"/>
</dbReference>
<feature type="non-terminal residue" evidence="6">
    <location>
        <position position="1"/>
    </location>
</feature>
<evidence type="ECO:0000256" key="3">
    <source>
        <dbReference type="ARBA" id="ARBA00023212"/>
    </source>
</evidence>
<proteinExistence type="predicted"/>
<dbReference type="GO" id="GO:0008017">
    <property type="term" value="F:microtubule binding"/>
    <property type="evidence" value="ECO:0007669"/>
    <property type="project" value="TreeGrafter"/>
</dbReference>
<gene>
    <name evidence="6" type="ORF">CEPORN_R11642</name>
</gene>
<comment type="subcellular location">
    <subcellularLocation>
        <location evidence="1">Cytoplasm</location>
        <location evidence="1">Cytoskeleton</location>
        <location evidence="1">Microtubule organizing center</location>
        <location evidence="1">Centrosome</location>
    </subcellularLocation>
</comment>
<accession>A0A7K5TZU1</accession>
<dbReference type="AlphaFoldDB" id="A0A7K5TZU1"/>
<dbReference type="PANTHER" id="PTHR21553">
    <property type="entry name" value="ALMS1-RELATED"/>
    <property type="match status" value="1"/>
</dbReference>
<protein>
    <submittedName>
        <fullName evidence="6">CJ090 protein</fullName>
    </submittedName>
</protein>
<dbReference type="GO" id="GO:0046599">
    <property type="term" value="P:regulation of centriole replication"/>
    <property type="evidence" value="ECO:0007669"/>
    <property type="project" value="TreeGrafter"/>
</dbReference>
<dbReference type="PANTHER" id="PTHR21553:SF24">
    <property type="entry name" value="(E2-INDEPENDENT) E3 UBIQUITIN-CONJUGATING ENZYME FATS"/>
    <property type="match status" value="1"/>
</dbReference>
<evidence type="ECO:0000256" key="2">
    <source>
        <dbReference type="ARBA" id="ARBA00022490"/>
    </source>
</evidence>
<name>A0A7K5TZU1_CEPOR</name>
<dbReference type="GO" id="GO:0005813">
    <property type="term" value="C:centrosome"/>
    <property type="evidence" value="ECO:0007669"/>
    <property type="project" value="UniProtKB-SubCell"/>
</dbReference>
<organism evidence="6 7">
    <name type="scientific">Cephalopterus ornatus</name>
    <name type="common">Amazonian umbrellabird</name>
    <dbReference type="NCBI Taxonomy" id="114276"/>
    <lineage>
        <taxon>Eukaryota</taxon>
        <taxon>Metazoa</taxon>
        <taxon>Chordata</taxon>
        <taxon>Craniata</taxon>
        <taxon>Vertebrata</taxon>
        <taxon>Euteleostomi</taxon>
        <taxon>Archelosauria</taxon>
        <taxon>Archosauria</taxon>
        <taxon>Dinosauria</taxon>
        <taxon>Saurischia</taxon>
        <taxon>Theropoda</taxon>
        <taxon>Coelurosauria</taxon>
        <taxon>Aves</taxon>
        <taxon>Neognathae</taxon>
        <taxon>Neoaves</taxon>
        <taxon>Telluraves</taxon>
        <taxon>Australaves</taxon>
        <taxon>Passeriformes</taxon>
        <taxon>Cotingidae</taxon>
        <taxon>Cephalopterus</taxon>
    </lineage>
</organism>
<keyword evidence="7" id="KW-1185">Reference proteome</keyword>
<feature type="compositionally biased region" description="Polar residues" evidence="4">
    <location>
        <begin position="34"/>
        <end position="43"/>
    </location>
</feature>
<reference evidence="6 7" key="1">
    <citation type="submission" date="2019-09" db="EMBL/GenBank/DDBJ databases">
        <title>Bird 10,000 Genomes (B10K) Project - Family phase.</title>
        <authorList>
            <person name="Zhang G."/>
        </authorList>
    </citation>
    <scope>NUCLEOTIDE SEQUENCE [LARGE SCALE GENOMIC DNA]</scope>
    <source>
        <strain evidence="6">B10K-DU-001-01</strain>
        <tissue evidence="6">Muscle</tissue>
    </source>
</reference>
<feature type="non-terminal residue" evidence="6">
    <location>
        <position position="138"/>
    </location>
</feature>
<dbReference type="Pfam" id="PF15309">
    <property type="entry name" value="ALMS_motif"/>
    <property type="match status" value="1"/>
</dbReference>
<dbReference type="EMBL" id="VZRE01005745">
    <property type="protein sequence ID" value="NWU09887.1"/>
    <property type="molecule type" value="Genomic_DNA"/>
</dbReference>
<dbReference type="GO" id="GO:0005829">
    <property type="term" value="C:cytosol"/>
    <property type="evidence" value="ECO:0007669"/>
    <property type="project" value="TreeGrafter"/>
</dbReference>
<dbReference type="GO" id="GO:0005814">
    <property type="term" value="C:centriole"/>
    <property type="evidence" value="ECO:0007669"/>
    <property type="project" value="TreeGrafter"/>
</dbReference>
<evidence type="ECO:0000313" key="7">
    <source>
        <dbReference type="Proteomes" id="UP000543364"/>
    </source>
</evidence>
<dbReference type="InterPro" id="IPR029299">
    <property type="entry name" value="ALMS_motif"/>
</dbReference>
<sequence>SCVLQEALVIHNPQFISRSQERLKRLEHMVQLRKAQQSDTPLSSPGALVRKLSATSTSSRKKHYTIPDPLSDNLFKPKERFIPEKEMHMRSKRIYDNLPEVKKKQEEKQKRIIMQSNRLRVEMFKKQLLDQLLHRNTE</sequence>